<accession>A0A450XCY9</accession>
<proteinExistence type="predicted"/>
<name>A0A450XCY9_9GAMM</name>
<dbReference type="AlphaFoldDB" id="A0A450XCY9"/>
<evidence type="ECO:0000313" key="1">
    <source>
        <dbReference type="EMBL" id="VFK24573.1"/>
    </source>
</evidence>
<evidence type="ECO:0000313" key="3">
    <source>
        <dbReference type="EMBL" id="VFK74899.1"/>
    </source>
</evidence>
<evidence type="ECO:0008006" key="4">
    <source>
        <dbReference type="Google" id="ProtNLM"/>
    </source>
</evidence>
<dbReference type="EMBL" id="CAADGH010000012">
    <property type="protein sequence ID" value="VFK74899.1"/>
    <property type="molecule type" value="Genomic_DNA"/>
</dbReference>
<sequence length="273" mass="30981">MFKVSWKILFVLFVLPWLITEAAAIESCYDRIRASADRPPPERTLYVLIDQTAPWTPREIKQVSRLVSLWPGPGDMIRVITFSAVSEGRDITEVLAVQPDAPPPESASDRWRSSQVRAFEACFSNQNLKAKIAIKRGIRYVFEHTNPSIKKSEILQSLHRFAVTRLSKTNSSEITILIASDFLENSSVMSFYWRGKTIEIDGDRAMAYINQIELLPDFHGARIFGIGLGVDSKLHKSFRKAQSVASFWKKYFEQGKGKLIELGMPTLQRGTLD</sequence>
<dbReference type="EMBL" id="CAADFQ010000002">
    <property type="protein sequence ID" value="VFK27119.1"/>
    <property type="molecule type" value="Genomic_DNA"/>
</dbReference>
<organism evidence="2">
    <name type="scientific">Candidatus Kentrum sp. MB</name>
    <dbReference type="NCBI Taxonomy" id="2138164"/>
    <lineage>
        <taxon>Bacteria</taxon>
        <taxon>Pseudomonadati</taxon>
        <taxon>Pseudomonadota</taxon>
        <taxon>Gammaproteobacteria</taxon>
        <taxon>Candidatus Kentrum</taxon>
    </lineage>
</organism>
<dbReference type="EMBL" id="CAADFO010000009">
    <property type="protein sequence ID" value="VFK24573.1"/>
    <property type="molecule type" value="Genomic_DNA"/>
</dbReference>
<gene>
    <name evidence="1" type="ORF">BECKMB1821G_GA0114241_10096</name>
    <name evidence="3" type="ORF">BECKMB1821H_GA0114242_10127</name>
    <name evidence="2" type="ORF">BECKMB1821I_GA0114274_100246</name>
</gene>
<reference evidence="2" key="1">
    <citation type="submission" date="2019-02" db="EMBL/GenBank/DDBJ databases">
        <authorList>
            <person name="Gruber-Vodicka R. H."/>
            <person name="Seah K. B. B."/>
        </authorList>
    </citation>
    <scope>NUCLEOTIDE SEQUENCE</scope>
    <source>
        <strain evidence="1">BECK_BZ197</strain>
        <strain evidence="3">BECK_BZ198</strain>
        <strain evidence="2">BECK_BZ199</strain>
    </source>
</reference>
<protein>
    <recommendedName>
        <fullName evidence="4">VWFA domain-containing protein</fullName>
    </recommendedName>
</protein>
<evidence type="ECO:0000313" key="2">
    <source>
        <dbReference type="EMBL" id="VFK27119.1"/>
    </source>
</evidence>